<sequence length="177" mass="19569">MTTKIPQNIDKEDKLVGPLTLRQFLYLLGGGALTFLAYQYYVIGYLFFTEFVAIGLVIMVFAALLAFGQINGRPFITFLVSWASFVVAPKRRLWGKDNAMEKATVKLAHPTQVSQPATKTINKSRLEQLATILDTGGKMETAELSTTHEINLTVQPSAPKIKDQDLGVEDVLSDTES</sequence>
<keyword evidence="1" id="KW-0812">Transmembrane</keyword>
<keyword evidence="1" id="KW-1133">Transmembrane helix</keyword>
<gene>
    <name evidence="2" type="ORF">A2994_03325</name>
</gene>
<comment type="caution">
    <text evidence="2">The sequence shown here is derived from an EMBL/GenBank/DDBJ whole genome shotgun (WGS) entry which is preliminary data.</text>
</comment>
<dbReference type="EMBL" id="METE01000009">
    <property type="protein sequence ID" value="OGB85163.1"/>
    <property type="molecule type" value="Genomic_DNA"/>
</dbReference>
<evidence type="ECO:0008006" key="4">
    <source>
        <dbReference type="Google" id="ProtNLM"/>
    </source>
</evidence>
<evidence type="ECO:0000256" key="1">
    <source>
        <dbReference type="SAM" id="Phobius"/>
    </source>
</evidence>
<keyword evidence="1" id="KW-0472">Membrane</keyword>
<accession>A0A1F4PMU3</accession>
<evidence type="ECO:0000313" key="2">
    <source>
        <dbReference type="EMBL" id="OGB85163.1"/>
    </source>
</evidence>
<organism evidence="2 3">
    <name type="scientific">candidate division Kazan bacterium RIFCSPLOWO2_01_FULL_48_13</name>
    <dbReference type="NCBI Taxonomy" id="1798539"/>
    <lineage>
        <taxon>Bacteria</taxon>
        <taxon>Bacteria division Kazan-3B-28</taxon>
    </lineage>
</organism>
<dbReference type="InterPro" id="IPR024414">
    <property type="entry name" value="Uncharacterised_PrgI"/>
</dbReference>
<dbReference type="AlphaFoldDB" id="A0A1F4PMU3"/>
<dbReference type="Pfam" id="PF12666">
    <property type="entry name" value="PrgI"/>
    <property type="match status" value="1"/>
</dbReference>
<evidence type="ECO:0000313" key="3">
    <source>
        <dbReference type="Proteomes" id="UP000179010"/>
    </source>
</evidence>
<protein>
    <recommendedName>
        <fullName evidence="4">PrgI family protein</fullName>
    </recommendedName>
</protein>
<feature type="transmembrane region" description="Helical" evidence="1">
    <location>
        <begin position="47"/>
        <end position="67"/>
    </location>
</feature>
<dbReference type="Proteomes" id="UP000179010">
    <property type="component" value="Unassembled WGS sequence"/>
</dbReference>
<name>A0A1F4PMU3_UNCK3</name>
<feature type="transmembrane region" description="Helical" evidence="1">
    <location>
        <begin position="24"/>
        <end position="41"/>
    </location>
</feature>
<proteinExistence type="predicted"/>
<dbReference type="STRING" id="1798539.A2994_03325"/>
<reference evidence="2 3" key="1">
    <citation type="journal article" date="2016" name="Nat. Commun.">
        <title>Thousands of microbial genomes shed light on interconnected biogeochemical processes in an aquifer system.</title>
        <authorList>
            <person name="Anantharaman K."/>
            <person name="Brown C.T."/>
            <person name="Hug L.A."/>
            <person name="Sharon I."/>
            <person name="Castelle C.J."/>
            <person name="Probst A.J."/>
            <person name="Thomas B.C."/>
            <person name="Singh A."/>
            <person name="Wilkins M.J."/>
            <person name="Karaoz U."/>
            <person name="Brodie E.L."/>
            <person name="Williams K.H."/>
            <person name="Hubbard S.S."/>
            <person name="Banfield J.F."/>
        </authorList>
    </citation>
    <scope>NUCLEOTIDE SEQUENCE [LARGE SCALE GENOMIC DNA]</scope>
</reference>